<name>A0A3M7QSY0_BRAPC</name>
<organism evidence="1 2">
    <name type="scientific">Brachionus plicatilis</name>
    <name type="common">Marine rotifer</name>
    <name type="synonym">Brachionus muelleri</name>
    <dbReference type="NCBI Taxonomy" id="10195"/>
    <lineage>
        <taxon>Eukaryota</taxon>
        <taxon>Metazoa</taxon>
        <taxon>Spiralia</taxon>
        <taxon>Gnathifera</taxon>
        <taxon>Rotifera</taxon>
        <taxon>Eurotatoria</taxon>
        <taxon>Monogononta</taxon>
        <taxon>Pseudotrocha</taxon>
        <taxon>Ploima</taxon>
        <taxon>Brachionidae</taxon>
        <taxon>Brachionus</taxon>
    </lineage>
</organism>
<evidence type="ECO:0000313" key="2">
    <source>
        <dbReference type="Proteomes" id="UP000276133"/>
    </source>
</evidence>
<proteinExistence type="predicted"/>
<protein>
    <submittedName>
        <fullName evidence="1">Uncharacterized protein</fullName>
    </submittedName>
</protein>
<comment type="caution">
    <text evidence="1">The sequence shown here is derived from an EMBL/GenBank/DDBJ whole genome shotgun (WGS) entry which is preliminary data.</text>
</comment>
<reference evidence="1 2" key="1">
    <citation type="journal article" date="2018" name="Sci. Rep.">
        <title>Genomic signatures of local adaptation to the degree of environmental predictability in rotifers.</title>
        <authorList>
            <person name="Franch-Gras L."/>
            <person name="Hahn C."/>
            <person name="Garcia-Roger E.M."/>
            <person name="Carmona M.J."/>
            <person name="Serra M."/>
            <person name="Gomez A."/>
        </authorList>
    </citation>
    <scope>NUCLEOTIDE SEQUENCE [LARGE SCALE GENOMIC DNA]</scope>
    <source>
        <strain evidence="1">HYR1</strain>
    </source>
</reference>
<sequence>MLYRITETINSYFTHFFCFNILMERENMNIKIKSILEKKVVYSSNKDKYHIRGKFMHIFDKNIIEKEKIYN</sequence>
<keyword evidence="2" id="KW-1185">Reference proteome</keyword>
<evidence type="ECO:0000313" key="1">
    <source>
        <dbReference type="EMBL" id="RNA14432.1"/>
    </source>
</evidence>
<gene>
    <name evidence="1" type="ORF">BpHYR1_034084</name>
</gene>
<dbReference type="EMBL" id="REGN01005191">
    <property type="protein sequence ID" value="RNA14432.1"/>
    <property type="molecule type" value="Genomic_DNA"/>
</dbReference>
<dbReference type="AlphaFoldDB" id="A0A3M7QSY0"/>
<accession>A0A3M7QSY0</accession>
<dbReference type="Proteomes" id="UP000276133">
    <property type="component" value="Unassembled WGS sequence"/>
</dbReference>